<dbReference type="InterPro" id="IPR037522">
    <property type="entry name" value="HD_GYP_dom"/>
</dbReference>
<dbReference type="PANTHER" id="PTHR43155:SF2">
    <property type="entry name" value="CYCLIC DI-GMP PHOSPHODIESTERASE PA4108"/>
    <property type="match status" value="1"/>
</dbReference>
<dbReference type="Pfam" id="PF13487">
    <property type="entry name" value="HD_5"/>
    <property type="match status" value="1"/>
</dbReference>
<dbReference type="AlphaFoldDB" id="A0A7T3RC36"/>
<dbReference type="RefSeq" id="WP_177527528.1">
    <property type="nucleotide sequence ID" value="NZ_CBCSHE010000001.1"/>
</dbReference>
<dbReference type="PROSITE" id="PS51832">
    <property type="entry name" value="HD_GYP"/>
    <property type="match status" value="1"/>
</dbReference>
<accession>A0A7T3RC36</accession>
<dbReference type="SUPFAM" id="SSF109604">
    <property type="entry name" value="HD-domain/PDEase-like"/>
    <property type="match status" value="1"/>
</dbReference>
<evidence type="ECO:0000259" key="2">
    <source>
        <dbReference type="PROSITE" id="PS51832"/>
    </source>
</evidence>
<feature type="region of interest" description="Disordered" evidence="1">
    <location>
        <begin position="96"/>
        <end position="120"/>
    </location>
</feature>
<protein>
    <submittedName>
        <fullName evidence="3">HD domain-containing protein</fullName>
    </submittedName>
</protein>
<reference evidence="3 4" key="1">
    <citation type="submission" date="2020-11" db="EMBL/GenBank/DDBJ databases">
        <title>Treponema Peruensis nv. sp., first commensal Treponema isolated from human feces.</title>
        <authorList>
            <person name="Belkhou C."/>
            <person name="Raes J."/>
        </authorList>
    </citation>
    <scope>NUCLEOTIDE SEQUENCE [LARGE SCALE GENOMIC DNA]</scope>
    <source>
        <strain evidence="3 4">RCC2812</strain>
    </source>
</reference>
<gene>
    <name evidence="3" type="ORF">IWA51_08625</name>
</gene>
<dbReference type="Proteomes" id="UP000595224">
    <property type="component" value="Chromosome"/>
</dbReference>
<evidence type="ECO:0000313" key="4">
    <source>
        <dbReference type="Proteomes" id="UP000595224"/>
    </source>
</evidence>
<dbReference type="EMBL" id="CP064936">
    <property type="protein sequence ID" value="QQA00335.1"/>
    <property type="molecule type" value="Genomic_DNA"/>
</dbReference>
<evidence type="ECO:0000256" key="1">
    <source>
        <dbReference type="SAM" id="MobiDB-lite"/>
    </source>
</evidence>
<feature type="domain" description="HD-GYP" evidence="2">
    <location>
        <begin position="194"/>
        <end position="389"/>
    </location>
</feature>
<evidence type="ECO:0000313" key="3">
    <source>
        <dbReference type="EMBL" id="QQA00335.1"/>
    </source>
</evidence>
<name>A0A7T3RC36_9SPIR</name>
<proteinExistence type="predicted"/>
<dbReference type="PANTHER" id="PTHR43155">
    <property type="entry name" value="CYCLIC DI-GMP PHOSPHODIESTERASE PA4108-RELATED"/>
    <property type="match status" value="1"/>
</dbReference>
<keyword evidence="4" id="KW-1185">Reference proteome</keyword>
<dbReference type="Gene3D" id="1.10.3210.10">
    <property type="entry name" value="Hypothetical protein af1432"/>
    <property type="match status" value="1"/>
</dbReference>
<organism evidence="3 4">
    <name type="scientific">Treponema peruense</name>
    <dbReference type="NCBI Taxonomy" id="2787628"/>
    <lineage>
        <taxon>Bacteria</taxon>
        <taxon>Pseudomonadati</taxon>
        <taxon>Spirochaetota</taxon>
        <taxon>Spirochaetia</taxon>
        <taxon>Spirochaetales</taxon>
        <taxon>Treponemataceae</taxon>
        <taxon>Treponema</taxon>
    </lineage>
</organism>
<sequence>MNTYEISELKPNTYFNKPLMLDKSFLLVMPPSPLTGEQIRALKEWNFTQVYTEGKISIAQTAEAEAFQNKKSAVSDPAKKAVLGKTESVDLSEYLDESDDRLTVPPPQKPEPKPTVTEEPEIPVKKENAFALAQENINHKIMAEADDKKKFEIVQAVYKEYMAYINAMFTRYATHKELNIKEISETVGELCTFVRENTRYILRISPSYEARNKNFLVTHSMRSTVLAITIGLQLNMNADKLIELGVAGILHELGQIRLPPQLYMNDKPLTPMEKSQMMTHTILGFNILKEANFPLSIQLGVLDHHERETGTGYPRHLTGENISLYGKIIAVACSFEAITTPRHYKEAKTTYEAMIELLRNENHQYDDTVVKALLYSMSLYPIGAYVYLANGKAAQVTDVTPGNPRNPVVQIMGEEDADGNPITVQTNETNLKILRQMNEKESADLIAALKTIKK</sequence>
<dbReference type="KEGG" id="tper:IWA51_08625"/>
<dbReference type="InterPro" id="IPR003607">
    <property type="entry name" value="HD/PDEase_dom"/>
</dbReference>
<dbReference type="CDD" id="cd00077">
    <property type="entry name" value="HDc"/>
    <property type="match status" value="1"/>
</dbReference>
<dbReference type="SMART" id="SM00471">
    <property type="entry name" value="HDc"/>
    <property type="match status" value="1"/>
</dbReference>